<evidence type="ECO:0000256" key="3">
    <source>
        <dbReference type="ARBA" id="ARBA00022771"/>
    </source>
</evidence>
<dbReference type="CDD" id="cd02249">
    <property type="entry name" value="ZZ"/>
    <property type="match status" value="1"/>
</dbReference>
<dbReference type="SUPFAM" id="SSF57850">
    <property type="entry name" value="RING/U-box"/>
    <property type="match status" value="1"/>
</dbReference>
<dbReference type="InterPro" id="IPR002110">
    <property type="entry name" value="Ankyrin_rpt"/>
</dbReference>
<feature type="region of interest" description="Disordered" evidence="7">
    <location>
        <begin position="265"/>
        <end position="357"/>
    </location>
</feature>
<dbReference type="SMART" id="SM00291">
    <property type="entry name" value="ZnF_ZZ"/>
    <property type="match status" value="1"/>
</dbReference>
<dbReference type="SUPFAM" id="SSF48403">
    <property type="entry name" value="Ankyrin repeat"/>
    <property type="match status" value="1"/>
</dbReference>
<evidence type="ECO:0000313" key="10">
    <source>
        <dbReference type="Proteomes" id="UP000184499"/>
    </source>
</evidence>
<evidence type="ECO:0000256" key="5">
    <source>
        <dbReference type="ARBA" id="ARBA00023043"/>
    </source>
</evidence>
<evidence type="ECO:0000259" key="8">
    <source>
        <dbReference type="SMART" id="SM00291"/>
    </source>
</evidence>
<dbReference type="EMBL" id="KV878679">
    <property type="protein sequence ID" value="OJJ77769.1"/>
    <property type="molecule type" value="Genomic_DNA"/>
</dbReference>
<dbReference type="RefSeq" id="XP_067485016.1">
    <property type="nucleotide sequence ID" value="XM_067628293.1"/>
</dbReference>
<reference evidence="10" key="1">
    <citation type="journal article" date="2017" name="Genome Biol.">
        <title>Comparative genomics reveals high biological diversity and specific adaptations in the industrially and medically important fungal genus Aspergillus.</title>
        <authorList>
            <person name="de Vries R.P."/>
            <person name="Riley R."/>
            <person name="Wiebenga A."/>
            <person name="Aguilar-Osorio G."/>
            <person name="Amillis S."/>
            <person name="Uchima C.A."/>
            <person name="Anderluh G."/>
            <person name="Asadollahi M."/>
            <person name="Askin M."/>
            <person name="Barry K."/>
            <person name="Battaglia E."/>
            <person name="Bayram O."/>
            <person name="Benocci T."/>
            <person name="Braus-Stromeyer S.A."/>
            <person name="Caldana C."/>
            <person name="Canovas D."/>
            <person name="Cerqueira G.C."/>
            <person name="Chen F."/>
            <person name="Chen W."/>
            <person name="Choi C."/>
            <person name="Clum A."/>
            <person name="Dos Santos R.A."/>
            <person name="Damasio A.R."/>
            <person name="Diallinas G."/>
            <person name="Emri T."/>
            <person name="Fekete E."/>
            <person name="Flipphi M."/>
            <person name="Freyberg S."/>
            <person name="Gallo A."/>
            <person name="Gournas C."/>
            <person name="Habgood R."/>
            <person name="Hainaut M."/>
            <person name="Harispe M.L."/>
            <person name="Henrissat B."/>
            <person name="Hilden K.S."/>
            <person name="Hope R."/>
            <person name="Hossain A."/>
            <person name="Karabika E."/>
            <person name="Karaffa L."/>
            <person name="Karanyi Z."/>
            <person name="Krasevec N."/>
            <person name="Kuo A."/>
            <person name="Kusch H."/>
            <person name="LaButti K."/>
            <person name="Lagendijk E.L."/>
            <person name="Lapidus A."/>
            <person name="Levasseur A."/>
            <person name="Lindquist E."/>
            <person name="Lipzen A."/>
            <person name="Logrieco A.F."/>
            <person name="MacCabe A."/>
            <person name="Maekelae M.R."/>
            <person name="Malavazi I."/>
            <person name="Melin P."/>
            <person name="Meyer V."/>
            <person name="Mielnichuk N."/>
            <person name="Miskei M."/>
            <person name="Molnar A.P."/>
            <person name="Mule G."/>
            <person name="Ngan C.Y."/>
            <person name="Orejas M."/>
            <person name="Orosz E."/>
            <person name="Ouedraogo J.P."/>
            <person name="Overkamp K.M."/>
            <person name="Park H.-S."/>
            <person name="Perrone G."/>
            <person name="Piumi F."/>
            <person name="Punt P.J."/>
            <person name="Ram A.F."/>
            <person name="Ramon A."/>
            <person name="Rauscher S."/>
            <person name="Record E."/>
            <person name="Riano-Pachon D.M."/>
            <person name="Robert V."/>
            <person name="Roehrig J."/>
            <person name="Ruller R."/>
            <person name="Salamov A."/>
            <person name="Salih N.S."/>
            <person name="Samson R.A."/>
            <person name="Sandor E."/>
            <person name="Sanguinetti M."/>
            <person name="Schuetze T."/>
            <person name="Sepcic K."/>
            <person name="Shelest E."/>
            <person name="Sherlock G."/>
            <person name="Sophianopoulou V."/>
            <person name="Squina F.M."/>
            <person name="Sun H."/>
            <person name="Susca A."/>
            <person name="Todd R.B."/>
            <person name="Tsang A."/>
            <person name="Unkles S.E."/>
            <person name="van de Wiele N."/>
            <person name="van Rossen-Uffink D."/>
            <person name="Oliveira J.V."/>
            <person name="Vesth T.C."/>
            <person name="Visser J."/>
            <person name="Yu J.-H."/>
            <person name="Zhou M."/>
            <person name="Andersen M.R."/>
            <person name="Archer D.B."/>
            <person name="Baker S.E."/>
            <person name="Benoit I."/>
            <person name="Brakhage A.A."/>
            <person name="Braus G.H."/>
            <person name="Fischer R."/>
            <person name="Frisvad J.C."/>
            <person name="Goldman G.H."/>
            <person name="Houbraken J."/>
            <person name="Oakley B."/>
            <person name="Pocsi I."/>
            <person name="Scazzocchio C."/>
            <person name="Seiboth B."/>
            <person name="vanKuyk P.A."/>
            <person name="Wortman J."/>
            <person name="Dyer P.S."/>
            <person name="Grigoriev I.V."/>
        </authorList>
    </citation>
    <scope>NUCLEOTIDE SEQUENCE [LARGE SCALE GENOMIC DNA]</scope>
    <source>
        <strain evidence="10">CBS 101740 / IMI 381727 / IBT 21946</strain>
    </source>
</reference>
<dbReference type="OMA" id="SERFFLC"/>
<evidence type="ECO:0000256" key="6">
    <source>
        <dbReference type="PROSITE-ProRule" id="PRU00023"/>
    </source>
</evidence>
<dbReference type="Gene3D" id="1.25.40.20">
    <property type="entry name" value="Ankyrin repeat-containing domain"/>
    <property type="match status" value="1"/>
</dbReference>
<feature type="compositionally biased region" description="Acidic residues" evidence="7">
    <location>
        <begin position="319"/>
        <end position="357"/>
    </location>
</feature>
<keyword evidence="2" id="KW-0677">Repeat</keyword>
<dbReference type="Pfam" id="PF00569">
    <property type="entry name" value="ZZ"/>
    <property type="match status" value="1"/>
</dbReference>
<dbReference type="VEuPathDB" id="FungiDB:ASPBRDRAFT_61272"/>
<keyword evidence="1" id="KW-0479">Metal-binding</keyword>
<accession>A0A1L9V1U3</accession>
<dbReference type="InterPro" id="IPR043145">
    <property type="entry name" value="Znf_ZZ_sf"/>
</dbReference>
<dbReference type="STRING" id="767769.A0A1L9V1U3"/>
<dbReference type="GO" id="GO:0008270">
    <property type="term" value="F:zinc ion binding"/>
    <property type="evidence" value="ECO:0007669"/>
    <property type="project" value="UniProtKB-KW"/>
</dbReference>
<keyword evidence="5 6" id="KW-0040">ANK repeat</keyword>
<evidence type="ECO:0000256" key="2">
    <source>
        <dbReference type="ARBA" id="ARBA00022737"/>
    </source>
</evidence>
<feature type="domain" description="ZZ-type" evidence="8">
    <location>
        <begin position="224"/>
        <end position="266"/>
    </location>
</feature>
<dbReference type="PANTHER" id="PTHR24198">
    <property type="entry name" value="ANKYRIN REPEAT AND PROTEIN KINASE DOMAIN-CONTAINING PROTEIN"/>
    <property type="match status" value="1"/>
</dbReference>
<dbReference type="PROSITE" id="PS50088">
    <property type="entry name" value="ANK_REPEAT"/>
    <property type="match status" value="1"/>
</dbReference>
<sequence>MRHPSQELIQYLVETLGDNINGQGGPYEYPLLAACAFGYDEQLRYLLEKGADPNVEDAAGHRILHLACSLPVTKALDILLSFSLKLTEDGGDPPTDIMGKTPVHYAASIGDWDLFHRVASLYHERELSRADKGGWTPVYWALMNPQANPRVIRYLIEHGSADIWARFHTRYQEWSPLKLGRFVGVSEEVLGLLSPASHERSVKMSGKKKRWVDGFHQSRKGFDRGNRITCDSCRLFVIGIYYECKYCYDYDLCFRCYSSLPDSHPTHGSDEDWNEVGPEFADNGEEDPAAASEALVPNESGGNVYHVGQDDMGGSYDHDETEESGDISDDIDDDDDDDDDEVDDDNDDNDNDGDNEV</sequence>
<dbReference type="Gene3D" id="3.30.60.90">
    <property type="match status" value="1"/>
</dbReference>
<evidence type="ECO:0000256" key="1">
    <source>
        <dbReference type="ARBA" id="ARBA00022723"/>
    </source>
</evidence>
<dbReference type="GeneID" id="93580781"/>
<dbReference type="Proteomes" id="UP000184499">
    <property type="component" value="Unassembled WGS sequence"/>
</dbReference>
<dbReference type="AlphaFoldDB" id="A0A1L9V1U3"/>
<dbReference type="PANTHER" id="PTHR24198:SF165">
    <property type="entry name" value="ANKYRIN REPEAT-CONTAINING PROTEIN-RELATED"/>
    <property type="match status" value="1"/>
</dbReference>
<protein>
    <recommendedName>
        <fullName evidence="8">ZZ-type domain-containing protein</fullName>
    </recommendedName>
</protein>
<evidence type="ECO:0000313" key="9">
    <source>
        <dbReference type="EMBL" id="OJJ77769.1"/>
    </source>
</evidence>
<dbReference type="OrthoDB" id="341259at2759"/>
<evidence type="ECO:0000256" key="7">
    <source>
        <dbReference type="SAM" id="MobiDB-lite"/>
    </source>
</evidence>
<gene>
    <name evidence="9" type="ORF">ASPBRDRAFT_61272</name>
</gene>
<keyword evidence="4" id="KW-0862">Zinc</keyword>
<organism evidence="9 10">
    <name type="scientific">Aspergillus brasiliensis (strain CBS 101740 / IMI 381727 / IBT 21946)</name>
    <dbReference type="NCBI Taxonomy" id="767769"/>
    <lineage>
        <taxon>Eukaryota</taxon>
        <taxon>Fungi</taxon>
        <taxon>Dikarya</taxon>
        <taxon>Ascomycota</taxon>
        <taxon>Pezizomycotina</taxon>
        <taxon>Eurotiomycetes</taxon>
        <taxon>Eurotiomycetidae</taxon>
        <taxon>Eurotiales</taxon>
        <taxon>Aspergillaceae</taxon>
        <taxon>Aspergillus</taxon>
        <taxon>Aspergillus subgen. Circumdati</taxon>
    </lineage>
</organism>
<dbReference type="SMART" id="SM00248">
    <property type="entry name" value="ANK"/>
    <property type="match status" value="4"/>
</dbReference>
<dbReference type="InterPro" id="IPR000433">
    <property type="entry name" value="Znf_ZZ"/>
</dbReference>
<proteinExistence type="predicted"/>
<name>A0A1L9V1U3_ASPBC</name>
<dbReference type="Pfam" id="PF00023">
    <property type="entry name" value="Ank"/>
    <property type="match status" value="1"/>
</dbReference>
<keyword evidence="3" id="KW-0863">Zinc-finger</keyword>
<keyword evidence="10" id="KW-1185">Reference proteome</keyword>
<feature type="repeat" description="ANK" evidence="6">
    <location>
        <begin position="30"/>
        <end position="58"/>
    </location>
</feature>
<dbReference type="InterPro" id="IPR036770">
    <property type="entry name" value="Ankyrin_rpt-contain_sf"/>
</dbReference>
<evidence type="ECO:0000256" key="4">
    <source>
        <dbReference type="ARBA" id="ARBA00022833"/>
    </source>
</evidence>